<dbReference type="SUPFAM" id="SSF55874">
    <property type="entry name" value="ATPase domain of HSP90 chaperone/DNA topoisomerase II/histidine kinase"/>
    <property type="match status" value="1"/>
</dbReference>
<dbReference type="GO" id="GO:0032389">
    <property type="term" value="C:MutLalpha complex"/>
    <property type="evidence" value="ECO:0007669"/>
    <property type="project" value="TreeGrafter"/>
</dbReference>
<evidence type="ECO:0000256" key="1">
    <source>
        <dbReference type="ARBA" id="ARBA00006082"/>
    </source>
</evidence>
<dbReference type="PANTHER" id="PTHR10073:SF44">
    <property type="entry name" value="DNA MISMATCH REPAIR PROTEIN MLH2"/>
    <property type="match status" value="1"/>
</dbReference>
<name>Q6CJN0_KLULA</name>
<gene>
    <name evidence="2" type="ORF">KLLA0_F17347g</name>
</gene>
<dbReference type="PaxDb" id="284590-Q6CJN0"/>
<dbReference type="eggNOG" id="KOG1978">
    <property type="taxonomic scope" value="Eukaryota"/>
</dbReference>
<dbReference type="PANTHER" id="PTHR10073">
    <property type="entry name" value="DNA MISMATCH REPAIR PROTEIN MLH, PMS, MUTL"/>
    <property type="match status" value="1"/>
</dbReference>
<evidence type="ECO:0000313" key="3">
    <source>
        <dbReference type="Proteomes" id="UP000000598"/>
    </source>
</evidence>
<organism evidence="2 3">
    <name type="scientific">Kluyveromyces lactis (strain ATCC 8585 / CBS 2359 / DSM 70799 / NBRC 1267 / NRRL Y-1140 / WM37)</name>
    <name type="common">Yeast</name>
    <name type="synonym">Candida sphaerica</name>
    <dbReference type="NCBI Taxonomy" id="284590"/>
    <lineage>
        <taxon>Eukaryota</taxon>
        <taxon>Fungi</taxon>
        <taxon>Dikarya</taxon>
        <taxon>Ascomycota</taxon>
        <taxon>Saccharomycotina</taxon>
        <taxon>Saccharomycetes</taxon>
        <taxon>Saccharomycetales</taxon>
        <taxon>Saccharomycetaceae</taxon>
        <taxon>Kluyveromyces</taxon>
    </lineage>
</organism>
<evidence type="ECO:0000313" key="2">
    <source>
        <dbReference type="EMBL" id="CAG98567.1"/>
    </source>
</evidence>
<dbReference type="InterPro" id="IPR038973">
    <property type="entry name" value="MutL/Mlh/Pms-like"/>
</dbReference>
<dbReference type="OMA" id="ISNPFMI"/>
<dbReference type="AlphaFoldDB" id="Q6CJN0"/>
<dbReference type="GO" id="GO:0016887">
    <property type="term" value="F:ATP hydrolysis activity"/>
    <property type="evidence" value="ECO:0007669"/>
    <property type="project" value="InterPro"/>
</dbReference>
<dbReference type="GO" id="GO:0006298">
    <property type="term" value="P:mismatch repair"/>
    <property type="evidence" value="ECO:0007669"/>
    <property type="project" value="InterPro"/>
</dbReference>
<accession>Q6CJN0</accession>
<dbReference type="InParanoid" id="Q6CJN0"/>
<reference evidence="2 3" key="1">
    <citation type="journal article" date="2004" name="Nature">
        <title>Genome evolution in yeasts.</title>
        <authorList>
            <consortium name="Genolevures"/>
            <person name="Dujon B."/>
            <person name="Sherman D."/>
            <person name="Fischer G."/>
            <person name="Durrens P."/>
            <person name="Casaregola S."/>
            <person name="Lafontaine I."/>
            <person name="de Montigny J."/>
            <person name="Marck C."/>
            <person name="Neuveglise C."/>
            <person name="Talla E."/>
            <person name="Goffard N."/>
            <person name="Frangeul L."/>
            <person name="Aigle M."/>
            <person name="Anthouard V."/>
            <person name="Babour A."/>
            <person name="Barbe V."/>
            <person name="Barnay S."/>
            <person name="Blanchin S."/>
            <person name="Beckerich J.M."/>
            <person name="Beyne E."/>
            <person name="Bleykasten C."/>
            <person name="Boisrame A."/>
            <person name="Boyer J."/>
            <person name="Cattolico L."/>
            <person name="Confanioleri F."/>
            <person name="de Daruvar A."/>
            <person name="Despons L."/>
            <person name="Fabre E."/>
            <person name="Fairhead C."/>
            <person name="Ferry-Dumazet H."/>
            <person name="Groppi A."/>
            <person name="Hantraye F."/>
            <person name="Hennequin C."/>
            <person name="Jauniaux N."/>
            <person name="Joyet P."/>
            <person name="Kachouri R."/>
            <person name="Kerrest A."/>
            <person name="Koszul R."/>
            <person name="Lemaire M."/>
            <person name="Lesur I."/>
            <person name="Ma L."/>
            <person name="Muller H."/>
            <person name="Nicaud J.M."/>
            <person name="Nikolski M."/>
            <person name="Oztas S."/>
            <person name="Ozier-Kalogeropoulos O."/>
            <person name="Pellenz S."/>
            <person name="Potier S."/>
            <person name="Richard G.F."/>
            <person name="Straub M.L."/>
            <person name="Suleau A."/>
            <person name="Swennene D."/>
            <person name="Tekaia F."/>
            <person name="Wesolowski-Louvel M."/>
            <person name="Westhof E."/>
            <person name="Wirth B."/>
            <person name="Zeniou-Meyer M."/>
            <person name="Zivanovic I."/>
            <person name="Bolotin-Fukuhara M."/>
            <person name="Thierry A."/>
            <person name="Bouchier C."/>
            <person name="Caudron B."/>
            <person name="Scarpelli C."/>
            <person name="Gaillardin C."/>
            <person name="Weissenbach J."/>
            <person name="Wincker P."/>
            <person name="Souciet J.L."/>
        </authorList>
    </citation>
    <scope>NUCLEOTIDE SEQUENCE [LARGE SCALE GENOMIC DNA]</scope>
    <source>
        <strain evidence="3">ATCC 8585 / CBS 2359 / DSM 70799 / NBRC 1267 / NRRL Y-1140 / WM37</strain>
    </source>
</reference>
<dbReference type="Gene3D" id="3.30.565.10">
    <property type="entry name" value="Histidine kinase-like ATPase, C-terminal domain"/>
    <property type="match status" value="1"/>
</dbReference>
<dbReference type="Pfam" id="PF13589">
    <property type="entry name" value="HATPase_c_3"/>
    <property type="match status" value="1"/>
</dbReference>
<dbReference type="InterPro" id="IPR036890">
    <property type="entry name" value="HATPase_C_sf"/>
</dbReference>
<proteinExistence type="inferred from homology"/>
<dbReference type="KEGG" id="kla:KLLA0_F17347g"/>
<dbReference type="HOGENOM" id="CLU_447628_0_0_1"/>
<dbReference type="STRING" id="284590.Q6CJN0"/>
<dbReference type="FunCoup" id="Q6CJN0">
    <property type="interactions" value="80"/>
</dbReference>
<dbReference type="GO" id="GO:0140664">
    <property type="term" value="F:ATP-dependent DNA damage sensor activity"/>
    <property type="evidence" value="ECO:0007669"/>
    <property type="project" value="InterPro"/>
</dbReference>
<protein>
    <submittedName>
        <fullName evidence="2">KLLA0F17347p</fullName>
    </submittedName>
</protein>
<dbReference type="Proteomes" id="UP000000598">
    <property type="component" value="Chromosome F"/>
</dbReference>
<keyword evidence="3" id="KW-1185">Reference proteome</keyword>
<sequence length="610" mass="70097">MNNRFHCWLFENSTSTNRVIDNPVSAVKQLIENSIDANCTKVLIKIDESSGGCRYIQLNDDGNGISVQKRSSVFVKHFKTDGKSCKRIGYKGRALYNIGKTASKKGSIEVITRTISENVAVKWSPPRIRINETIRFSKVVNPPGTTVILRDLMTGSKSSRLAKKDKNYIKMIRDMLFHFSLIHKHICFSCQLVNPLRDGSIKTLEYVARFGKYEDRMSQFKKHVTKQNLIVEFEHFDEIELSESLKVNIILPKIRTHGRVTELMPNLKYPCINGEAVMVQSGFGKKVNHFFKEFYKHFGKPEPRAWFIQFLCHHTSDNAVVNGENKAVALTLEKALSILQCSLLTFYAPHMQYNDPSNSTHIDSESVIFTRRIINTSDIPKQIHRQITNNPTQQILEKESEWLTDMYSGTLSDGRSSPVRENLLYSDIVNTEDCCIERDLEDVELSRNTTLSNPFILSRIRARNTTEIVDDQIKSSGILETYYQRQTQSSEFFQEPTSKRRRILENDPEYDHSTTLVDIEHTATNSSTKNLDLQFEHTFNLGCRKAVGRSVPWKLRFLKNAYKKELVWFHRSGMPSLPLLDGIQTLMEGEDSDVDLQLILMPTGWFMIAL</sequence>
<dbReference type="EMBL" id="CR382126">
    <property type="protein sequence ID" value="CAG98567.1"/>
    <property type="molecule type" value="Genomic_DNA"/>
</dbReference>
<comment type="similarity">
    <text evidence="1">Belongs to the DNA mismatch repair MutL/HexB family.</text>
</comment>